<accession>A0ABQ1NVC1</accession>
<feature type="transmembrane region" description="Helical" evidence="1">
    <location>
        <begin position="148"/>
        <end position="165"/>
    </location>
</feature>
<reference evidence="3" key="1">
    <citation type="journal article" date="2019" name="Int. J. Syst. Evol. Microbiol.">
        <title>The Global Catalogue of Microorganisms (GCM) 10K type strain sequencing project: providing services to taxonomists for standard genome sequencing and annotation.</title>
        <authorList>
            <consortium name="The Broad Institute Genomics Platform"/>
            <consortium name="The Broad Institute Genome Sequencing Center for Infectious Disease"/>
            <person name="Wu L."/>
            <person name="Ma J."/>
        </authorList>
    </citation>
    <scope>NUCLEOTIDE SEQUENCE [LARGE SCALE GENOMIC DNA]</scope>
    <source>
        <strain evidence="3">CGMCC 1.12482</strain>
    </source>
</reference>
<feature type="transmembrane region" description="Helical" evidence="1">
    <location>
        <begin position="42"/>
        <end position="61"/>
    </location>
</feature>
<protein>
    <submittedName>
        <fullName evidence="2">Uncharacterized protein</fullName>
    </submittedName>
</protein>
<name>A0ABQ1NVC1_9GAMM</name>
<proteinExistence type="predicted"/>
<dbReference type="InterPro" id="IPR052966">
    <property type="entry name" value="Beta-lactamase_Reg"/>
</dbReference>
<feature type="transmembrane region" description="Helical" evidence="1">
    <location>
        <begin position="68"/>
        <end position="86"/>
    </location>
</feature>
<dbReference type="EMBL" id="BMFF01000001">
    <property type="protein sequence ID" value="GGC85799.1"/>
    <property type="molecule type" value="Genomic_DNA"/>
</dbReference>
<keyword evidence="1" id="KW-1133">Transmembrane helix</keyword>
<dbReference type="Proteomes" id="UP000638188">
    <property type="component" value="Unassembled WGS sequence"/>
</dbReference>
<gene>
    <name evidence="2" type="ORF">GCM10007418_01950</name>
</gene>
<keyword evidence="3" id="KW-1185">Reference proteome</keyword>
<sequence length="274" mass="30214">MSFLVLLLVGLIIRFTPWRHGFPVDAAGLWVRRIVEGEQPRPIWQTLALLALPMLLAVFVLWGLEGQLYGLLTLAAHVALLLVAIGRHDSLGSMAASFEQAWQRGDQEAAYHIARRDLDLDGEGPSDLLRGVDASVGCATFRDYVTPVFWYLLLGPLGALGYRLLERFQLRSEHPALPAVRRMIHALEWLPARLFALSLALVGDFERTLGLVNSWVLRWEVSADQVVSDCIAAALGDEQRVTGTASAVLQPVRALLARSLLVWAACIAFISLFG</sequence>
<dbReference type="PANTHER" id="PTHR38684">
    <property type="entry name" value="PROTEIN AMPE"/>
    <property type="match status" value="1"/>
</dbReference>
<organism evidence="2 3">
    <name type="scientific">Halopseudomonas salina</name>
    <dbReference type="NCBI Taxonomy" id="1323744"/>
    <lineage>
        <taxon>Bacteria</taxon>
        <taxon>Pseudomonadati</taxon>
        <taxon>Pseudomonadota</taxon>
        <taxon>Gammaproteobacteria</taxon>
        <taxon>Pseudomonadales</taxon>
        <taxon>Pseudomonadaceae</taxon>
        <taxon>Halopseudomonas</taxon>
    </lineage>
</organism>
<dbReference type="RefSeq" id="WP_188434272.1">
    <property type="nucleotide sequence ID" value="NZ_BMFF01000001.1"/>
</dbReference>
<keyword evidence="1" id="KW-0472">Membrane</keyword>
<comment type="caution">
    <text evidence="2">The sequence shown here is derived from an EMBL/GenBank/DDBJ whole genome shotgun (WGS) entry which is preliminary data.</text>
</comment>
<dbReference type="Pfam" id="PF17113">
    <property type="entry name" value="AmpE"/>
    <property type="match status" value="1"/>
</dbReference>
<dbReference type="PANTHER" id="PTHR38684:SF1">
    <property type="entry name" value="PROTEIN AMPE"/>
    <property type="match status" value="1"/>
</dbReference>
<keyword evidence="1" id="KW-0812">Transmembrane</keyword>
<evidence type="ECO:0000313" key="2">
    <source>
        <dbReference type="EMBL" id="GGC85799.1"/>
    </source>
</evidence>
<evidence type="ECO:0000313" key="3">
    <source>
        <dbReference type="Proteomes" id="UP000638188"/>
    </source>
</evidence>
<evidence type="ECO:0000256" key="1">
    <source>
        <dbReference type="SAM" id="Phobius"/>
    </source>
</evidence>
<dbReference type="InterPro" id="IPR031347">
    <property type="entry name" value="AmpE"/>
</dbReference>
<feature type="transmembrane region" description="Helical" evidence="1">
    <location>
        <begin position="255"/>
        <end position="273"/>
    </location>
</feature>